<sequence length="161" mass="18241">MDHCDECGFRYSEVPAAELPARLAAAGPRFAAILSAVTQPRRRPAPAVWSPLEYACHVRDVLIVQRDRLELALAADHPVFVPMGRDERAVLEAYNSQEMHLVLAALTGAAHRLARAFSALTPHEWERTGVYNWPTVEARDLLWLGRHTLHEVEHHLMDLRR</sequence>
<dbReference type="Gene3D" id="1.20.120.450">
    <property type="entry name" value="dinb family like domain"/>
    <property type="match status" value="1"/>
</dbReference>
<evidence type="ECO:0000313" key="2">
    <source>
        <dbReference type="EMBL" id="GIE99406.1"/>
    </source>
</evidence>
<dbReference type="InterPro" id="IPR034660">
    <property type="entry name" value="DinB/YfiT-like"/>
</dbReference>
<gene>
    <name evidence="2" type="ORF">Ari01nite_68710</name>
</gene>
<feature type="domain" description="DinB-like" evidence="1">
    <location>
        <begin position="31"/>
        <end position="156"/>
    </location>
</feature>
<dbReference type="Pfam" id="PF12867">
    <property type="entry name" value="DinB_2"/>
    <property type="match status" value="1"/>
</dbReference>
<dbReference type="RefSeq" id="WP_203786407.1">
    <property type="nucleotide sequence ID" value="NZ_BOMV01000072.1"/>
</dbReference>
<dbReference type="AlphaFoldDB" id="A0A919K1Z4"/>
<keyword evidence="2" id="KW-0808">Transferase</keyword>
<reference evidence="2" key="1">
    <citation type="submission" date="2021-01" db="EMBL/GenBank/DDBJ databases">
        <title>Whole genome shotgun sequence of Actinoplanes rishiriensis NBRC 108556.</title>
        <authorList>
            <person name="Komaki H."/>
            <person name="Tamura T."/>
        </authorList>
    </citation>
    <scope>NUCLEOTIDE SEQUENCE</scope>
    <source>
        <strain evidence="2">NBRC 108556</strain>
    </source>
</reference>
<proteinExistence type="predicted"/>
<name>A0A919K1Z4_9ACTN</name>
<keyword evidence="3" id="KW-1185">Reference proteome</keyword>
<evidence type="ECO:0000259" key="1">
    <source>
        <dbReference type="Pfam" id="PF12867"/>
    </source>
</evidence>
<evidence type="ECO:0000313" key="3">
    <source>
        <dbReference type="Proteomes" id="UP000636960"/>
    </source>
</evidence>
<keyword evidence="2" id="KW-0489">Methyltransferase</keyword>
<dbReference type="GO" id="GO:0008168">
    <property type="term" value="F:methyltransferase activity"/>
    <property type="evidence" value="ECO:0007669"/>
    <property type="project" value="UniProtKB-KW"/>
</dbReference>
<organism evidence="2 3">
    <name type="scientific">Paractinoplanes rishiriensis</name>
    <dbReference type="NCBI Taxonomy" id="1050105"/>
    <lineage>
        <taxon>Bacteria</taxon>
        <taxon>Bacillati</taxon>
        <taxon>Actinomycetota</taxon>
        <taxon>Actinomycetes</taxon>
        <taxon>Micromonosporales</taxon>
        <taxon>Micromonosporaceae</taxon>
        <taxon>Paractinoplanes</taxon>
    </lineage>
</organism>
<dbReference type="GO" id="GO:0032259">
    <property type="term" value="P:methylation"/>
    <property type="evidence" value="ECO:0007669"/>
    <property type="project" value="UniProtKB-KW"/>
</dbReference>
<dbReference type="EMBL" id="BOMV01000072">
    <property type="protein sequence ID" value="GIE99406.1"/>
    <property type="molecule type" value="Genomic_DNA"/>
</dbReference>
<accession>A0A919K1Z4</accession>
<dbReference type="SUPFAM" id="SSF109854">
    <property type="entry name" value="DinB/YfiT-like putative metalloenzymes"/>
    <property type="match status" value="1"/>
</dbReference>
<dbReference type="Proteomes" id="UP000636960">
    <property type="component" value="Unassembled WGS sequence"/>
</dbReference>
<comment type="caution">
    <text evidence="2">The sequence shown here is derived from an EMBL/GenBank/DDBJ whole genome shotgun (WGS) entry which is preliminary data.</text>
</comment>
<dbReference type="InterPro" id="IPR024775">
    <property type="entry name" value="DinB-like"/>
</dbReference>
<protein>
    <submittedName>
        <fullName evidence="2">Methyltransferase type 12</fullName>
    </submittedName>
</protein>